<comment type="caution">
    <text evidence="1">The sequence shown here is derived from an EMBL/GenBank/DDBJ whole genome shotgun (WGS) entry which is preliminary data.</text>
</comment>
<gene>
    <name evidence="1" type="ORF">MAG551_02598</name>
</gene>
<proteinExistence type="predicted"/>
<sequence>MSVKEFIEQLKLAIARFIPHLTLKIIEENPHRFKGRIKLASGRNVDVFYGSKKTRIDFALIDGNQRIWGVDNLGGWHFHPIGNEKEHITAKYTSVDQIVRELKGVIEKLNEND</sequence>
<evidence type="ECO:0000313" key="2">
    <source>
        <dbReference type="Proteomes" id="UP000722750"/>
    </source>
</evidence>
<reference evidence="1" key="1">
    <citation type="journal article" date="2021" name="ISME J.">
        <title>Fine-scale metabolic discontinuity in a stratified prokaryote microbiome of a Red Sea deep halocline.</title>
        <authorList>
            <person name="Michoud G."/>
            <person name="Ngugi D.K."/>
            <person name="Barozzi A."/>
            <person name="Merlino G."/>
            <person name="Calleja M.L."/>
            <person name="Delgado-Huertas A."/>
            <person name="Moran X.A.G."/>
            <person name="Daffonchio D."/>
        </authorList>
    </citation>
    <scope>NUCLEOTIDE SEQUENCE</scope>
    <source>
        <strain evidence="1">SuakinDeep_MAG55_1</strain>
    </source>
</reference>
<dbReference type="Proteomes" id="UP000722750">
    <property type="component" value="Unassembled WGS sequence"/>
</dbReference>
<name>A0A941W6Q1_9BACT</name>
<dbReference type="AlphaFoldDB" id="A0A941W6Q1"/>
<protein>
    <submittedName>
        <fullName evidence="1">Uncharacterized protein</fullName>
    </submittedName>
</protein>
<dbReference type="EMBL" id="JAANXD010000098">
    <property type="protein sequence ID" value="MBS1259526.1"/>
    <property type="molecule type" value="Genomic_DNA"/>
</dbReference>
<accession>A0A941W6Q1</accession>
<evidence type="ECO:0000313" key="1">
    <source>
        <dbReference type="EMBL" id="MBS1259526.1"/>
    </source>
</evidence>
<organism evidence="1 2">
    <name type="scientific">Candidatus Scalindua arabica</name>
    <dbReference type="NCBI Taxonomy" id="1127984"/>
    <lineage>
        <taxon>Bacteria</taxon>
        <taxon>Pseudomonadati</taxon>
        <taxon>Planctomycetota</taxon>
        <taxon>Candidatus Brocadiia</taxon>
        <taxon>Candidatus Brocadiales</taxon>
        <taxon>Candidatus Scalinduaceae</taxon>
        <taxon>Candidatus Scalindua</taxon>
    </lineage>
</organism>